<sequence>MMLQISSSPKRFLSIWRSPAQKKTHKHVIKLATVRLTPNLKLLSFRVSRNFLYFSFAKPDTDLHEYIELCEDDLIQD</sequence>
<keyword evidence="2" id="KW-1185">Reference proteome</keyword>
<reference evidence="1" key="1">
    <citation type="submission" date="2021-02" db="EMBL/GenBank/DDBJ databases">
        <authorList>
            <person name="Steward A R."/>
        </authorList>
    </citation>
    <scope>NUCLEOTIDE SEQUENCE</scope>
</reference>
<dbReference type="Proteomes" id="UP000663880">
    <property type="component" value="Unassembled WGS sequence"/>
</dbReference>
<name>A0A821SZB4_9NEOP</name>
<organism evidence="1 2">
    <name type="scientific">Pieris macdunnoughi</name>
    <dbReference type="NCBI Taxonomy" id="345717"/>
    <lineage>
        <taxon>Eukaryota</taxon>
        <taxon>Metazoa</taxon>
        <taxon>Ecdysozoa</taxon>
        <taxon>Arthropoda</taxon>
        <taxon>Hexapoda</taxon>
        <taxon>Insecta</taxon>
        <taxon>Pterygota</taxon>
        <taxon>Neoptera</taxon>
        <taxon>Endopterygota</taxon>
        <taxon>Lepidoptera</taxon>
        <taxon>Glossata</taxon>
        <taxon>Ditrysia</taxon>
        <taxon>Papilionoidea</taxon>
        <taxon>Pieridae</taxon>
        <taxon>Pierinae</taxon>
        <taxon>Pieris</taxon>
    </lineage>
</organism>
<evidence type="ECO:0000313" key="2">
    <source>
        <dbReference type="Proteomes" id="UP000663880"/>
    </source>
</evidence>
<protein>
    <submittedName>
        <fullName evidence="1">Uncharacterized protein</fullName>
    </submittedName>
</protein>
<evidence type="ECO:0000313" key="1">
    <source>
        <dbReference type="EMBL" id="CAF4862176.1"/>
    </source>
</evidence>
<dbReference type="AlphaFoldDB" id="A0A821SZB4"/>
<dbReference type="OrthoDB" id="7413201at2759"/>
<comment type="caution">
    <text evidence="1">The sequence shown here is derived from an EMBL/GenBank/DDBJ whole genome shotgun (WGS) entry which is preliminary data.</text>
</comment>
<proteinExistence type="predicted"/>
<dbReference type="EMBL" id="CAJOBZ010000020">
    <property type="protein sequence ID" value="CAF4862176.1"/>
    <property type="molecule type" value="Genomic_DNA"/>
</dbReference>
<gene>
    <name evidence="1" type="ORF">PMACD_LOCUS8008</name>
</gene>
<accession>A0A821SZB4</accession>